<name>A0A0E9RF67_ANGAN</name>
<evidence type="ECO:0000313" key="2">
    <source>
        <dbReference type="EMBL" id="JAH27135.1"/>
    </source>
</evidence>
<reference evidence="2" key="2">
    <citation type="journal article" date="2015" name="Fish Shellfish Immunol.">
        <title>Early steps in the European eel (Anguilla anguilla)-Vibrio vulnificus interaction in the gills: Role of the RtxA13 toxin.</title>
        <authorList>
            <person name="Callol A."/>
            <person name="Pajuelo D."/>
            <person name="Ebbesson L."/>
            <person name="Teles M."/>
            <person name="MacKenzie S."/>
            <person name="Amaro C."/>
        </authorList>
    </citation>
    <scope>NUCLEOTIDE SEQUENCE</scope>
</reference>
<sequence length="67" mass="7450">MLSHNPNVYFVKECSDTTNAARNETETNAGKQVLRYGNGLQVGQAPSSRQARIRARGRRERSCSHSS</sequence>
<proteinExistence type="predicted"/>
<dbReference type="EMBL" id="GBXM01081442">
    <property type="protein sequence ID" value="JAH27135.1"/>
    <property type="molecule type" value="Transcribed_RNA"/>
</dbReference>
<reference evidence="2" key="1">
    <citation type="submission" date="2014-11" db="EMBL/GenBank/DDBJ databases">
        <authorList>
            <person name="Amaro Gonzalez C."/>
        </authorList>
    </citation>
    <scope>NUCLEOTIDE SEQUENCE</scope>
</reference>
<accession>A0A0E9RF67</accession>
<feature type="region of interest" description="Disordered" evidence="1">
    <location>
        <begin position="22"/>
        <end position="67"/>
    </location>
</feature>
<evidence type="ECO:0000256" key="1">
    <source>
        <dbReference type="SAM" id="MobiDB-lite"/>
    </source>
</evidence>
<dbReference type="AlphaFoldDB" id="A0A0E9RF67"/>
<organism evidence="2">
    <name type="scientific">Anguilla anguilla</name>
    <name type="common">European freshwater eel</name>
    <name type="synonym">Muraena anguilla</name>
    <dbReference type="NCBI Taxonomy" id="7936"/>
    <lineage>
        <taxon>Eukaryota</taxon>
        <taxon>Metazoa</taxon>
        <taxon>Chordata</taxon>
        <taxon>Craniata</taxon>
        <taxon>Vertebrata</taxon>
        <taxon>Euteleostomi</taxon>
        <taxon>Actinopterygii</taxon>
        <taxon>Neopterygii</taxon>
        <taxon>Teleostei</taxon>
        <taxon>Anguilliformes</taxon>
        <taxon>Anguillidae</taxon>
        <taxon>Anguilla</taxon>
    </lineage>
</organism>
<protein>
    <submittedName>
        <fullName evidence="2">Uncharacterized protein</fullName>
    </submittedName>
</protein>